<dbReference type="EMBL" id="CVRI01000017">
    <property type="protein sequence ID" value="CRK90231.1"/>
    <property type="molecule type" value="Genomic_DNA"/>
</dbReference>
<proteinExistence type="predicted"/>
<reference evidence="1 2" key="1">
    <citation type="submission" date="2015-04" db="EMBL/GenBank/DDBJ databases">
        <authorList>
            <person name="Syromyatnikov M.Y."/>
            <person name="Popov V.N."/>
        </authorList>
    </citation>
    <scope>NUCLEOTIDE SEQUENCE [LARGE SCALE GENOMIC DNA]</scope>
</reference>
<evidence type="ECO:0000313" key="1">
    <source>
        <dbReference type="EMBL" id="CRK90231.1"/>
    </source>
</evidence>
<sequence>MISDLLAFNEIKAIKESQFHLLLKLRKHLHSVNTTLLKVQKTMKQGVNVNIDLELTSINNSKNQ</sequence>
<name>A0A1J1HQA8_9DIPT</name>
<dbReference type="AlphaFoldDB" id="A0A1J1HQA8"/>
<accession>A0A1J1HQA8</accession>
<organism evidence="1 2">
    <name type="scientific">Clunio marinus</name>
    <dbReference type="NCBI Taxonomy" id="568069"/>
    <lineage>
        <taxon>Eukaryota</taxon>
        <taxon>Metazoa</taxon>
        <taxon>Ecdysozoa</taxon>
        <taxon>Arthropoda</taxon>
        <taxon>Hexapoda</taxon>
        <taxon>Insecta</taxon>
        <taxon>Pterygota</taxon>
        <taxon>Neoptera</taxon>
        <taxon>Endopterygota</taxon>
        <taxon>Diptera</taxon>
        <taxon>Nematocera</taxon>
        <taxon>Chironomoidea</taxon>
        <taxon>Chironomidae</taxon>
        <taxon>Clunio</taxon>
    </lineage>
</organism>
<dbReference type="Proteomes" id="UP000183832">
    <property type="component" value="Unassembled WGS sequence"/>
</dbReference>
<keyword evidence="2" id="KW-1185">Reference proteome</keyword>
<evidence type="ECO:0000313" key="2">
    <source>
        <dbReference type="Proteomes" id="UP000183832"/>
    </source>
</evidence>
<gene>
    <name evidence="1" type="ORF">CLUMA_CG003944</name>
</gene>
<protein>
    <submittedName>
        <fullName evidence="1">CLUMA_CG003944, isoform A</fullName>
    </submittedName>
</protein>